<proteinExistence type="inferred from homology"/>
<dbReference type="CDD" id="cd12246">
    <property type="entry name" value="RRM1_U1A_like"/>
    <property type="match status" value="1"/>
</dbReference>
<reference evidence="12 13" key="1">
    <citation type="submission" date="2016-07" db="EMBL/GenBank/DDBJ databases">
        <title>Pervasive Adenine N6-methylation of Active Genes in Fungi.</title>
        <authorList>
            <consortium name="DOE Joint Genome Institute"/>
            <person name="Mondo S.J."/>
            <person name="Dannebaum R.O."/>
            <person name="Kuo R.C."/>
            <person name="Labutti K."/>
            <person name="Haridas S."/>
            <person name="Kuo A."/>
            <person name="Salamov A."/>
            <person name="Ahrendt S.R."/>
            <person name="Lipzen A."/>
            <person name="Sullivan W."/>
            <person name="Andreopoulos W.B."/>
            <person name="Clum A."/>
            <person name="Lindquist E."/>
            <person name="Daum C."/>
            <person name="Ramamoorthy G.K."/>
            <person name="Gryganskyi A."/>
            <person name="Culley D."/>
            <person name="Magnuson J.K."/>
            <person name="James T.Y."/>
            <person name="O'Malley M.A."/>
            <person name="Stajich J.E."/>
            <person name="Spatafora J.W."/>
            <person name="Visel A."/>
            <person name="Grigoriev I.V."/>
        </authorList>
    </citation>
    <scope>NUCLEOTIDE SEQUENCE [LARGE SCALE GENOMIC DNA]</scope>
    <source>
        <strain evidence="12 13">JEL800</strain>
    </source>
</reference>
<evidence type="ECO:0000256" key="1">
    <source>
        <dbReference type="ARBA" id="ARBA00004123"/>
    </source>
</evidence>
<dbReference type="GO" id="GO:0006397">
    <property type="term" value="P:mRNA processing"/>
    <property type="evidence" value="ECO:0007669"/>
    <property type="project" value="UniProtKB-KW"/>
</dbReference>
<evidence type="ECO:0000256" key="10">
    <source>
        <dbReference type="PROSITE-ProRule" id="PRU00176"/>
    </source>
</evidence>
<feature type="domain" description="RRM" evidence="11">
    <location>
        <begin position="5"/>
        <end position="84"/>
    </location>
</feature>
<evidence type="ECO:0000256" key="2">
    <source>
        <dbReference type="ARBA" id="ARBA00007243"/>
    </source>
</evidence>
<evidence type="ECO:0000256" key="5">
    <source>
        <dbReference type="ARBA" id="ARBA00022737"/>
    </source>
</evidence>
<keyword evidence="9" id="KW-0687">Ribonucleoprotein</keyword>
<accession>A0A1Y2C9Z7</accession>
<protein>
    <submittedName>
        <fullName evidence="12">U1 small nuclear ribonucleo protein A</fullName>
    </submittedName>
</protein>
<evidence type="ECO:0000313" key="12">
    <source>
        <dbReference type="EMBL" id="ORY43766.1"/>
    </source>
</evidence>
<dbReference type="FunFam" id="3.30.70.330:FF:000039">
    <property type="entry name" value="U1 small nuclear ribonucleoprotein A"/>
    <property type="match status" value="1"/>
</dbReference>
<feature type="domain" description="RRM" evidence="11">
    <location>
        <begin position="145"/>
        <end position="219"/>
    </location>
</feature>
<dbReference type="CDD" id="cd12247">
    <property type="entry name" value="RRM2_U1A_like"/>
    <property type="match status" value="1"/>
</dbReference>
<dbReference type="GO" id="GO:0008380">
    <property type="term" value="P:RNA splicing"/>
    <property type="evidence" value="ECO:0007669"/>
    <property type="project" value="UniProtKB-KW"/>
</dbReference>
<evidence type="ECO:0000256" key="4">
    <source>
        <dbReference type="ARBA" id="ARBA00022728"/>
    </source>
</evidence>
<keyword evidence="7" id="KW-0508">mRNA splicing</keyword>
<dbReference type="GO" id="GO:0005685">
    <property type="term" value="C:U1 snRNP"/>
    <property type="evidence" value="ECO:0007669"/>
    <property type="project" value="EnsemblFungi"/>
</dbReference>
<dbReference type="SMART" id="SM00360">
    <property type="entry name" value="RRM"/>
    <property type="match status" value="2"/>
</dbReference>
<name>A0A1Y2C9Z7_9FUNG</name>
<keyword evidence="6 10" id="KW-0694">RNA-binding</keyword>
<dbReference type="InterPro" id="IPR035979">
    <property type="entry name" value="RBD_domain_sf"/>
</dbReference>
<keyword evidence="13" id="KW-1185">Reference proteome</keyword>
<evidence type="ECO:0000313" key="13">
    <source>
        <dbReference type="Proteomes" id="UP000193642"/>
    </source>
</evidence>
<dbReference type="GO" id="GO:0005681">
    <property type="term" value="C:spliceosomal complex"/>
    <property type="evidence" value="ECO:0007669"/>
    <property type="project" value="UniProtKB-KW"/>
</dbReference>
<comment type="subcellular location">
    <subcellularLocation>
        <location evidence="1">Nucleus</location>
    </subcellularLocation>
</comment>
<keyword evidence="5" id="KW-0677">Repeat</keyword>
<keyword evidence="3" id="KW-0507">mRNA processing</keyword>
<dbReference type="FunFam" id="3.30.70.330:FF:000029">
    <property type="entry name" value="U2 small nuclear ribonucleoprotein B"/>
    <property type="match status" value="1"/>
</dbReference>
<dbReference type="GO" id="GO:0003723">
    <property type="term" value="F:RNA binding"/>
    <property type="evidence" value="ECO:0007669"/>
    <property type="project" value="UniProtKB-UniRule"/>
</dbReference>
<keyword evidence="4" id="KW-0747">Spliceosome</keyword>
<organism evidence="12 13">
    <name type="scientific">Rhizoclosmatium globosum</name>
    <dbReference type="NCBI Taxonomy" id="329046"/>
    <lineage>
        <taxon>Eukaryota</taxon>
        <taxon>Fungi</taxon>
        <taxon>Fungi incertae sedis</taxon>
        <taxon>Chytridiomycota</taxon>
        <taxon>Chytridiomycota incertae sedis</taxon>
        <taxon>Chytridiomycetes</taxon>
        <taxon>Chytridiales</taxon>
        <taxon>Chytriomycetaceae</taxon>
        <taxon>Rhizoclosmatium</taxon>
    </lineage>
</organism>
<dbReference type="PANTHER" id="PTHR10501">
    <property type="entry name" value="U1 SMALL NUCLEAR RIBONUCLEOPROTEIN A/U2 SMALL NUCLEAR RIBONUCLEOPROTEIN B"/>
    <property type="match status" value="1"/>
</dbReference>
<evidence type="ECO:0000256" key="9">
    <source>
        <dbReference type="ARBA" id="ARBA00023274"/>
    </source>
</evidence>
<sequence>MQANHTLYVRNLNERVALKTLKTALEAIFSGFGEILQIRAKSNIKLRGQAFITFKEVESATKALNEVQGFPLFSLPLDIQYARDRNFIFSIEDGTLEEHKKRRAVEQAERASLPKKARSDVPTLGASGWFPGGAPMPAEFLPPNSILFIENLPTETTDEKLADLFQQIPGFKEVRLVPGKSDIAFVEYETEAQATIAKQQLNMFQILPGREMRVSYARK</sequence>
<dbReference type="Proteomes" id="UP000193642">
    <property type="component" value="Unassembled WGS sequence"/>
</dbReference>
<comment type="similarity">
    <text evidence="2">Belongs to the RRM U1 A/B'' family.</text>
</comment>
<dbReference type="OrthoDB" id="266020at2759"/>
<dbReference type="AlphaFoldDB" id="A0A1Y2C9Z7"/>
<keyword evidence="8" id="KW-0539">Nucleus</keyword>
<dbReference type="EMBL" id="MCGO01000024">
    <property type="protein sequence ID" value="ORY43766.1"/>
    <property type="molecule type" value="Genomic_DNA"/>
</dbReference>
<dbReference type="STRING" id="329046.A0A1Y2C9Z7"/>
<dbReference type="InterPro" id="IPR012677">
    <property type="entry name" value="Nucleotide-bd_a/b_plait_sf"/>
</dbReference>
<evidence type="ECO:0000256" key="7">
    <source>
        <dbReference type="ARBA" id="ARBA00023187"/>
    </source>
</evidence>
<evidence type="ECO:0000256" key="3">
    <source>
        <dbReference type="ARBA" id="ARBA00022664"/>
    </source>
</evidence>
<comment type="caution">
    <text evidence="12">The sequence shown here is derived from an EMBL/GenBank/DDBJ whole genome shotgun (WGS) entry which is preliminary data.</text>
</comment>
<gene>
    <name evidence="12" type="ORF">BCR33DRAFT_247574</name>
</gene>
<dbReference type="PROSITE" id="PS50102">
    <property type="entry name" value="RRM"/>
    <property type="match status" value="2"/>
</dbReference>
<evidence type="ECO:0000256" key="6">
    <source>
        <dbReference type="ARBA" id="ARBA00022884"/>
    </source>
</evidence>
<dbReference type="InterPro" id="IPR000504">
    <property type="entry name" value="RRM_dom"/>
</dbReference>
<dbReference type="Pfam" id="PF00076">
    <property type="entry name" value="RRM_1"/>
    <property type="match status" value="2"/>
</dbReference>
<dbReference type="SUPFAM" id="SSF54928">
    <property type="entry name" value="RNA-binding domain, RBD"/>
    <property type="match status" value="2"/>
</dbReference>
<dbReference type="Gene3D" id="3.30.70.330">
    <property type="match status" value="2"/>
</dbReference>
<evidence type="ECO:0000259" key="11">
    <source>
        <dbReference type="PROSITE" id="PS50102"/>
    </source>
</evidence>
<evidence type="ECO:0000256" key="8">
    <source>
        <dbReference type="ARBA" id="ARBA00023242"/>
    </source>
</evidence>